<feature type="domain" description="3D" evidence="2">
    <location>
        <begin position="136"/>
        <end position="197"/>
    </location>
</feature>
<evidence type="ECO:0000259" key="2">
    <source>
        <dbReference type="Pfam" id="PF06725"/>
    </source>
</evidence>
<gene>
    <name evidence="3" type="ORF">ACFQ2J_15095</name>
</gene>
<dbReference type="InterPro" id="IPR036908">
    <property type="entry name" value="RlpA-like_sf"/>
</dbReference>
<accession>A0ABW3L6Y2</accession>
<dbReference type="InterPro" id="IPR010611">
    <property type="entry name" value="3D_dom"/>
</dbReference>
<dbReference type="Proteomes" id="UP001596990">
    <property type="component" value="Unassembled WGS sequence"/>
</dbReference>
<name>A0ABW3L6Y2_9BACI</name>
<proteinExistence type="predicted"/>
<dbReference type="CDD" id="cd22786">
    <property type="entry name" value="DPBB_YuiC-like"/>
    <property type="match status" value="1"/>
</dbReference>
<dbReference type="InterPro" id="IPR051933">
    <property type="entry name" value="Resuscitation_pf_RpfB"/>
</dbReference>
<dbReference type="SUPFAM" id="SSF50685">
    <property type="entry name" value="Barwin-like endoglucanases"/>
    <property type="match status" value="1"/>
</dbReference>
<dbReference type="PANTHER" id="PTHR39160">
    <property type="entry name" value="CELL WALL-BINDING PROTEIN YOCH"/>
    <property type="match status" value="1"/>
</dbReference>
<dbReference type="PANTHER" id="PTHR39160:SF4">
    <property type="entry name" value="RESUSCITATION-PROMOTING FACTOR RPFB"/>
    <property type="match status" value="1"/>
</dbReference>
<protein>
    <submittedName>
        <fullName evidence="3">3D domain-containing protein</fullName>
    </submittedName>
</protein>
<organism evidence="3 4">
    <name type="scientific">Thalassobacillus hwangdonensis</name>
    <dbReference type="NCBI Taxonomy" id="546108"/>
    <lineage>
        <taxon>Bacteria</taxon>
        <taxon>Bacillati</taxon>
        <taxon>Bacillota</taxon>
        <taxon>Bacilli</taxon>
        <taxon>Bacillales</taxon>
        <taxon>Bacillaceae</taxon>
        <taxon>Thalassobacillus</taxon>
    </lineage>
</organism>
<dbReference type="EMBL" id="JBHTKL010000005">
    <property type="protein sequence ID" value="MFD1020513.1"/>
    <property type="molecule type" value="Genomic_DNA"/>
</dbReference>
<dbReference type="Pfam" id="PF06725">
    <property type="entry name" value="3D"/>
    <property type="match status" value="1"/>
</dbReference>
<dbReference type="Gene3D" id="2.40.40.10">
    <property type="entry name" value="RlpA-like domain"/>
    <property type="match status" value="1"/>
</dbReference>
<evidence type="ECO:0000313" key="3">
    <source>
        <dbReference type="EMBL" id="MFD1020513.1"/>
    </source>
</evidence>
<evidence type="ECO:0000313" key="4">
    <source>
        <dbReference type="Proteomes" id="UP001596990"/>
    </source>
</evidence>
<sequence length="227" mass="25053">MNMKKWVWRIGFNLCFVGALYLAAANISHVSAMELKRMFMDDDHSESKVSNLLDYRNTALVGKSLLSRESAQRYISSSTIDAPATIEEAMNLGEYPTVTVEATGYTAGVESTGKSPGHPQYGITFSGLKVKRDLYSTIAADLTVHPIGTILYIPDYGFGVVADKGSAIQGNKIDLYYDTVDDVYEQWGKKTLEVFLIKKGDGTLTQEELDGLNSNEALQVFRNKIAQ</sequence>
<dbReference type="RefSeq" id="WP_386062261.1">
    <property type="nucleotide sequence ID" value="NZ_JBHTKL010000005.1"/>
</dbReference>
<reference evidence="4" key="1">
    <citation type="journal article" date="2019" name="Int. J. Syst. Evol. Microbiol.">
        <title>The Global Catalogue of Microorganisms (GCM) 10K type strain sequencing project: providing services to taxonomists for standard genome sequencing and annotation.</title>
        <authorList>
            <consortium name="The Broad Institute Genomics Platform"/>
            <consortium name="The Broad Institute Genome Sequencing Center for Infectious Disease"/>
            <person name="Wu L."/>
            <person name="Ma J."/>
        </authorList>
    </citation>
    <scope>NUCLEOTIDE SEQUENCE [LARGE SCALE GENOMIC DNA]</scope>
    <source>
        <strain evidence="4">CCUG 56607</strain>
    </source>
</reference>
<keyword evidence="4" id="KW-1185">Reference proteome</keyword>
<keyword evidence="1" id="KW-0732">Signal</keyword>
<evidence type="ECO:0000256" key="1">
    <source>
        <dbReference type="ARBA" id="ARBA00022729"/>
    </source>
</evidence>
<comment type="caution">
    <text evidence="3">The sequence shown here is derived from an EMBL/GenBank/DDBJ whole genome shotgun (WGS) entry which is preliminary data.</text>
</comment>